<dbReference type="Proteomes" id="UP000321424">
    <property type="component" value="Unassembled WGS sequence"/>
</dbReference>
<organism evidence="1 2">
    <name type="scientific">Nocardia ninae NBRC 108245</name>
    <dbReference type="NCBI Taxonomy" id="1210091"/>
    <lineage>
        <taxon>Bacteria</taxon>
        <taxon>Bacillati</taxon>
        <taxon>Actinomycetota</taxon>
        <taxon>Actinomycetes</taxon>
        <taxon>Mycobacteriales</taxon>
        <taxon>Nocardiaceae</taxon>
        <taxon>Nocardia</taxon>
    </lineage>
</organism>
<proteinExistence type="predicted"/>
<dbReference type="AlphaFoldDB" id="A0A511MQM5"/>
<gene>
    <name evidence="1" type="ORF">NN4_72900</name>
</gene>
<protein>
    <submittedName>
        <fullName evidence="1">Uncharacterized protein</fullName>
    </submittedName>
</protein>
<evidence type="ECO:0000313" key="1">
    <source>
        <dbReference type="EMBL" id="GEM42771.1"/>
    </source>
</evidence>
<reference evidence="1 2" key="1">
    <citation type="submission" date="2019-07" db="EMBL/GenBank/DDBJ databases">
        <title>Whole genome shotgun sequence of Nocardia ninae NBRC 108245.</title>
        <authorList>
            <person name="Hosoyama A."/>
            <person name="Uohara A."/>
            <person name="Ohji S."/>
            <person name="Ichikawa N."/>
        </authorList>
    </citation>
    <scope>NUCLEOTIDE SEQUENCE [LARGE SCALE GENOMIC DNA]</scope>
    <source>
        <strain evidence="1 2">NBRC 108245</strain>
    </source>
</reference>
<comment type="caution">
    <text evidence="1">The sequence shown here is derived from an EMBL/GenBank/DDBJ whole genome shotgun (WGS) entry which is preliminary data.</text>
</comment>
<evidence type="ECO:0000313" key="2">
    <source>
        <dbReference type="Proteomes" id="UP000321424"/>
    </source>
</evidence>
<name>A0A511MQM5_9NOCA</name>
<dbReference type="EMBL" id="BJXA01000076">
    <property type="protein sequence ID" value="GEM42771.1"/>
    <property type="molecule type" value="Genomic_DNA"/>
</dbReference>
<keyword evidence="2" id="KW-1185">Reference proteome</keyword>
<accession>A0A511MQM5</accession>
<sequence length="110" mass="11190">MPAWTQAIRSFNRLSGLAGVEGGAAVVEVAGGGPGAGCGWPEVDWEQALSAKIKAASAAIRMAPRLAIVAQHVPATVGRGGDSMTSEVIAERRSGPLASKCEQHRIIGGT</sequence>